<evidence type="ECO:0000256" key="1">
    <source>
        <dbReference type="SAM" id="MobiDB-lite"/>
    </source>
</evidence>
<name>A0ABP7SV66_9ACTN</name>
<feature type="domain" description="Protein kinase" evidence="2">
    <location>
        <begin position="1"/>
        <end position="131"/>
    </location>
</feature>
<feature type="region of interest" description="Disordered" evidence="1">
    <location>
        <begin position="95"/>
        <end position="131"/>
    </location>
</feature>
<sequence length="131" mass="14033">MALKVIRSEYAGDPHFLARFRREATAARKVSGAFTASVVGADPDGDPPWSATQYVRGESLSARVRSGDPLPAADIARLAGRPAEALRDIHRQGIAHRDVASARPRWPRPCAPAGSTSSTPPWPTPEPSRSL</sequence>
<evidence type="ECO:0000313" key="3">
    <source>
        <dbReference type="EMBL" id="GAA4016875.1"/>
    </source>
</evidence>
<dbReference type="InterPro" id="IPR000719">
    <property type="entry name" value="Prot_kinase_dom"/>
</dbReference>
<proteinExistence type="predicted"/>
<dbReference type="Gene3D" id="1.10.510.10">
    <property type="entry name" value="Transferase(Phosphotransferase) domain 1"/>
    <property type="match status" value="1"/>
</dbReference>
<organism evidence="3 4">
    <name type="scientific">Streptomyces plumbiresistens</name>
    <dbReference type="NCBI Taxonomy" id="511811"/>
    <lineage>
        <taxon>Bacteria</taxon>
        <taxon>Bacillati</taxon>
        <taxon>Actinomycetota</taxon>
        <taxon>Actinomycetes</taxon>
        <taxon>Kitasatosporales</taxon>
        <taxon>Streptomycetaceae</taxon>
        <taxon>Streptomyces</taxon>
    </lineage>
</organism>
<dbReference type="EMBL" id="BAAAZX010000025">
    <property type="protein sequence ID" value="GAA4016875.1"/>
    <property type="molecule type" value="Genomic_DNA"/>
</dbReference>
<dbReference type="PROSITE" id="PS50011">
    <property type="entry name" value="PROTEIN_KINASE_DOM"/>
    <property type="match status" value="1"/>
</dbReference>
<comment type="caution">
    <text evidence="3">The sequence shown here is derived from an EMBL/GenBank/DDBJ whole genome shotgun (WGS) entry which is preliminary data.</text>
</comment>
<evidence type="ECO:0000313" key="4">
    <source>
        <dbReference type="Proteomes" id="UP001500456"/>
    </source>
</evidence>
<accession>A0ABP7SV66</accession>
<dbReference type="Proteomes" id="UP001500456">
    <property type="component" value="Unassembled WGS sequence"/>
</dbReference>
<keyword evidence="4" id="KW-1185">Reference proteome</keyword>
<evidence type="ECO:0000259" key="2">
    <source>
        <dbReference type="PROSITE" id="PS50011"/>
    </source>
</evidence>
<reference evidence="4" key="1">
    <citation type="journal article" date="2019" name="Int. J. Syst. Evol. Microbiol.">
        <title>The Global Catalogue of Microorganisms (GCM) 10K type strain sequencing project: providing services to taxonomists for standard genome sequencing and annotation.</title>
        <authorList>
            <consortium name="The Broad Institute Genomics Platform"/>
            <consortium name="The Broad Institute Genome Sequencing Center for Infectious Disease"/>
            <person name="Wu L."/>
            <person name="Ma J."/>
        </authorList>
    </citation>
    <scope>NUCLEOTIDE SEQUENCE [LARGE SCALE GENOMIC DNA]</scope>
    <source>
        <strain evidence="4">JCM 16924</strain>
    </source>
</reference>
<gene>
    <name evidence="3" type="ORF">GCM10022232_70280</name>
</gene>
<dbReference type="InterPro" id="IPR011009">
    <property type="entry name" value="Kinase-like_dom_sf"/>
</dbReference>
<feature type="compositionally biased region" description="Pro residues" evidence="1">
    <location>
        <begin position="120"/>
        <end position="131"/>
    </location>
</feature>
<protein>
    <recommendedName>
        <fullName evidence="2">Protein kinase domain-containing protein</fullName>
    </recommendedName>
</protein>
<dbReference type="SUPFAM" id="SSF56112">
    <property type="entry name" value="Protein kinase-like (PK-like)"/>
    <property type="match status" value="1"/>
</dbReference>
<dbReference type="Gene3D" id="3.30.200.20">
    <property type="entry name" value="Phosphorylase Kinase, domain 1"/>
    <property type="match status" value="1"/>
</dbReference>